<dbReference type="NCBIfam" id="NF009487">
    <property type="entry name" value="PRK12849.1"/>
    <property type="match status" value="1"/>
</dbReference>
<dbReference type="Proteomes" id="UP000176260">
    <property type="component" value="Unassembled WGS sequence"/>
</dbReference>
<dbReference type="InterPro" id="IPR001844">
    <property type="entry name" value="Cpn60/GroEL"/>
</dbReference>
<keyword evidence="2 6" id="KW-0547">Nucleotide-binding</keyword>
<comment type="subcellular location">
    <subcellularLocation>
        <location evidence="6">Cytoplasm</location>
    </subcellularLocation>
</comment>
<dbReference type="NCBIfam" id="TIGR02348">
    <property type="entry name" value="GroEL"/>
    <property type="match status" value="1"/>
</dbReference>
<evidence type="ECO:0000256" key="6">
    <source>
        <dbReference type="HAMAP-Rule" id="MF_00600"/>
    </source>
</evidence>
<dbReference type="FunFam" id="3.50.7.10:FF:000001">
    <property type="entry name" value="60 kDa chaperonin"/>
    <property type="match status" value="1"/>
</dbReference>
<dbReference type="EMBL" id="MHIA01000029">
    <property type="protein sequence ID" value="OGY41416.1"/>
    <property type="molecule type" value="Genomic_DNA"/>
</dbReference>
<name>A0A1G1XP76_9BACT</name>
<comment type="caution">
    <text evidence="10">The sequence shown here is derived from an EMBL/GenBank/DDBJ whole genome shotgun (WGS) entry which is preliminary data.</text>
</comment>
<dbReference type="Pfam" id="PF00118">
    <property type="entry name" value="Cpn60_TCP1"/>
    <property type="match status" value="1"/>
</dbReference>
<sequence length="547" mass="58202">MAKQILYDVKAREALKRGVDKLANTVKITLGPKGRNVVLDKGFGAPTITKDGVTVAKEIELEDKFENIGAELVKEVASKTNDVAGDGTTTATLLAQVMINEGIKNVTAGANPLAIKRGIEKGVAAIIEELKKNISKPVAGNEEIAQVASISANDAEIGKMIAEAMAKVGKDGVVTVEESQGFGMELELVEGMQFDKGYLSAYMITNPDRMEAEYKDCHILITDKKISAVADILPVLEKLAEMGKKELVIISEEVDGEALATLVVNKLRGAFNTLAVKAPGFGDRRKAMLDDIAVLTGGKVISEEVGLKLENVKIEDLGQAAKVVATKENTTIVDGKGDKTAIDERIKQLKKELEVSDSDFDKEKLQERLAKLAGGVAVIKVGAATETELKEKKHRIEDALAATKAAVEEGIVPGGGVALLRARLVLENTDAEGEEKIGIDILRKSLEEPLKTIAYNAGKDGSVIAEEVKKLTGNQGYNAETDKFEDLVAAGIIDPTKVTRSALQNAASIAAMFLTTEAVVTDLPEKKDEHGHGGMPDMSGMGGMGMM</sequence>
<dbReference type="PRINTS" id="PR00298">
    <property type="entry name" value="CHAPERONIN60"/>
</dbReference>
<reference evidence="10 11" key="1">
    <citation type="journal article" date="2016" name="Nat. Commun.">
        <title>Thousands of microbial genomes shed light on interconnected biogeochemical processes in an aquifer system.</title>
        <authorList>
            <person name="Anantharaman K."/>
            <person name="Brown C.T."/>
            <person name="Hug L.A."/>
            <person name="Sharon I."/>
            <person name="Castelle C.J."/>
            <person name="Probst A.J."/>
            <person name="Thomas B.C."/>
            <person name="Singh A."/>
            <person name="Wilkins M.J."/>
            <person name="Karaoz U."/>
            <person name="Brodie E.L."/>
            <person name="Williams K.H."/>
            <person name="Hubbard S.S."/>
            <person name="Banfield J.F."/>
        </authorList>
    </citation>
    <scope>NUCLEOTIDE SEQUENCE [LARGE SCALE GENOMIC DNA]</scope>
</reference>
<evidence type="ECO:0000256" key="9">
    <source>
        <dbReference type="SAM" id="MobiDB-lite"/>
    </source>
</evidence>
<dbReference type="InterPro" id="IPR027410">
    <property type="entry name" value="TCP-1-like_intermed_sf"/>
</dbReference>
<dbReference type="GO" id="GO:0042026">
    <property type="term" value="P:protein refolding"/>
    <property type="evidence" value="ECO:0007669"/>
    <property type="project" value="UniProtKB-UniRule"/>
</dbReference>
<keyword evidence="4 6" id="KW-0143">Chaperone</keyword>
<dbReference type="GO" id="GO:0140662">
    <property type="term" value="F:ATP-dependent protein folding chaperone"/>
    <property type="evidence" value="ECO:0007669"/>
    <property type="project" value="InterPro"/>
</dbReference>
<evidence type="ECO:0000256" key="2">
    <source>
        <dbReference type="ARBA" id="ARBA00022741"/>
    </source>
</evidence>
<evidence type="ECO:0000256" key="8">
    <source>
        <dbReference type="RuleBase" id="RU000419"/>
    </source>
</evidence>
<organism evidence="10 11">
    <name type="scientific">Candidatus Buchananbacteria bacterium RBG_13_39_9</name>
    <dbReference type="NCBI Taxonomy" id="1797531"/>
    <lineage>
        <taxon>Bacteria</taxon>
        <taxon>Candidatus Buchananiibacteriota</taxon>
    </lineage>
</organism>
<feature type="region of interest" description="Disordered" evidence="9">
    <location>
        <begin position="525"/>
        <end position="547"/>
    </location>
</feature>
<evidence type="ECO:0000256" key="5">
    <source>
        <dbReference type="ARBA" id="ARBA00023235"/>
    </source>
</evidence>
<dbReference type="Gene3D" id="3.50.7.10">
    <property type="entry name" value="GroEL"/>
    <property type="match status" value="1"/>
</dbReference>
<dbReference type="EC" id="5.6.1.7" evidence="6"/>
<dbReference type="PANTHER" id="PTHR45633">
    <property type="entry name" value="60 KDA HEAT SHOCK PROTEIN, MITOCHONDRIAL"/>
    <property type="match status" value="1"/>
</dbReference>
<keyword evidence="6" id="KW-0963">Cytoplasm</keyword>
<dbReference type="GO" id="GO:0005524">
    <property type="term" value="F:ATP binding"/>
    <property type="evidence" value="ECO:0007669"/>
    <property type="project" value="UniProtKB-UniRule"/>
</dbReference>
<evidence type="ECO:0000256" key="4">
    <source>
        <dbReference type="ARBA" id="ARBA00023186"/>
    </source>
</evidence>
<evidence type="ECO:0000313" key="11">
    <source>
        <dbReference type="Proteomes" id="UP000176260"/>
    </source>
</evidence>
<proteinExistence type="inferred from homology"/>
<dbReference type="InterPro" id="IPR027409">
    <property type="entry name" value="GroEL-like_apical_dom_sf"/>
</dbReference>
<dbReference type="AlphaFoldDB" id="A0A1G1XP76"/>
<dbReference type="Gene3D" id="1.10.560.10">
    <property type="entry name" value="GroEL-like equatorial domain"/>
    <property type="match status" value="1"/>
</dbReference>
<gene>
    <name evidence="6" type="primary">groEL</name>
    <name evidence="6" type="synonym">groL</name>
    <name evidence="10" type="ORF">A2Y67_02715</name>
</gene>
<dbReference type="Gene3D" id="3.30.260.10">
    <property type="entry name" value="TCP-1-like chaperonin intermediate domain"/>
    <property type="match status" value="1"/>
</dbReference>
<dbReference type="NCBIfam" id="NF000592">
    <property type="entry name" value="PRK00013.1"/>
    <property type="match status" value="1"/>
</dbReference>
<dbReference type="InterPro" id="IPR002423">
    <property type="entry name" value="Cpn60/GroEL/TCP-1"/>
</dbReference>
<protein>
    <recommendedName>
        <fullName evidence="6">Chaperonin GroEL</fullName>
        <ecNumber evidence="6">5.6.1.7</ecNumber>
    </recommendedName>
    <alternativeName>
        <fullName evidence="6">60 kDa chaperonin</fullName>
    </alternativeName>
    <alternativeName>
        <fullName evidence="6">Chaperonin-60</fullName>
        <shortName evidence="6">Cpn60</shortName>
    </alternativeName>
</protein>
<dbReference type="GO" id="GO:0016853">
    <property type="term" value="F:isomerase activity"/>
    <property type="evidence" value="ECO:0007669"/>
    <property type="project" value="UniProtKB-KW"/>
</dbReference>
<dbReference type="NCBIfam" id="NF009489">
    <property type="entry name" value="PRK12851.1"/>
    <property type="match status" value="1"/>
</dbReference>
<dbReference type="SUPFAM" id="SSF52029">
    <property type="entry name" value="GroEL apical domain-like"/>
    <property type="match status" value="1"/>
</dbReference>
<dbReference type="HAMAP" id="MF_00600">
    <property type="entry name" value="CH60"/>
    <property type="match status" value="1"/>
</dbReference>
<dbReference type="NCBIfam" id="NF009488">
    <property type="entry name" value="PRK12850.1"/>
    <property type="match status" value="1"/>
</dbReference>
<dbReference type="SUPFAM" id="SSF48592">
    <property type="entry name" value="GroEL equatorial domain-like"/>
    <property type="match status" value="1"/>
</dbReference>
<dbReference type="InterPro" id="IPR018370">
    <property type="entry name" value="Chaperonin_Cpn60_CS"/>
</dbReference>
<dbReference type="PROSITE" id="PS00296">
    <property type="entry name" value="CHAPERONINS_CPN60"/>
    <property type="match status" value="1"/>
</dbReference>
<evidence type="ECO:0000256" key="1">
    <source>
        <dbReference type="ARBA" id="ARBA00006607"/>
    </source>
</evidence>
<dbReference type="GO" id="GO:0051082">
    <property type="term" value="F:unfolded protein binding"/>
    <property type="evidence" value="ECO:0007669"/>
    <property type="project" value="UniProtKB-UniRule"/>
</dbReference>
<dbReference type="CDD" id="cd03344">
    <property type="entry name" value="GroEL"/>
    <property type="match status" value="1"/>
</dbReference>
<dbReference type="InterPro" id="IPR027413">
    <property type="entry name" value="GROEL-like_equatorial_sf"/>
</dbReference>
<feature type="binding site" evidence="6">
    <location>
        <begin position="29"/>
        <end position="32"/>
    </location>
    <ligand>
        <name>ATP</name>
        <dbReference type="ChEBI" id="CHEBI:30616"/>
    </ligand>
</feature>
<evidence type="ECO:0000256" key="3">
    <source>
        <dbReference type="ARBA" id="ARBA00022840"/>
    </source>
</evidence>
<feature type="binding site" evidence="6">
    <location>
        <position position="494"/>
    </location>
    <ligand>
        <name>ATP</name>
        <dbReference type="ChEBI" id="CHEBI:30616"/>
    </ligand>
</feature>
<feature type="binding site" evidence="6">
    <location>
        <begin position="86"/>
        <end position="90"/>
    </location>
    <ligand>
        <name>ATP</name>
        <dbReference type="ChEBI" id="CHEBI:30616"/>
    </ligand>
</feature>
<keyword evidence="3 6" id="KW-0067">ATP-binding</keyword>
<dbReference type="GO" id="GO:0005737">
    <property type="term" value="C:cytoplasm"/>
    <property type="evidence" value="ECO:0007669"/>
    <property type="project" value="UniProtKB-SubCell"/>
</dbReference>
<comment type="similarity">
    <text evidence="1 6 7">Belongs to the chaperonin (HSP60) family.</text>
</comment>
<evidence type="ECO:0000256" key="7">
    <source>
        <dbReference type="RuleBase" id="RU000418"/>
    </source>
</evidence>
<accession>A0A1G1XP76</accession>
<feature type="binding site" evidence="6">
    <location>
        <position position="415"/>
    </location>
    <ligand>
        <name>ATP</name>
        <dbReference type="ChEBI" id="CHEBI:30616"/>
    </ligand>
</feature>
<feature type="binding site" evidence="6">
    <location>
        <position position="50"/>
    </location>
    <ligand>
        <name>ATP</name>
        <dbReference type="ChEBI" id="CHEBI:30616"/>
    </ligand>
</feature>
<comment type="caution">
    <text evidence="6">Lacks conserved residue(s) required for the propagation of feature annotation.</text>
</comment>
<comment type="function">
    <text evidence="6 8">Together with its co-chaperonin GroES, plays an essential role in assisting protein folding. The GroEL-GroES system forms a nano-cage that allows encapsulation of the non-native substrate proteins and provides a physical environment optimized to promote and accelerate protein folding.</text>
</comment>
<evidence type="ECO:0000313" key="10">
    <source>
        <dbReference type="EMBL" id="OGY41416.1"/>
    </source>
</evidence>
<dbReference type="SUPFAM" id="SSF54849">
    <property type="entry name" value="GroEL-intermediate domain like"/>
    <property type="match status" value="1"/>
</dbReference>
<comment type="subunit">
    <text evidence="6 8">Forms a cylinder of 14 subunits composed of two heptameric rings stacked back-to-back. Interacts with the co-chaperonin GroES.</text>
</comment>
<keyword evidence="5 6" id="KW-0413">Isomerase</keyword>